<evidence type="ECO:0000313" key="2">
    <source>
        <dbReference type="Proteomes" id="UP001167796"/>
    </source>
</evidence>
<sequence>MTSKSKVNTVQLKYTNPSFPGQKWHAFLKNCNAQFYTSRKESIWHSIRGKGFIIWISEFSVSQENGNTVWYSEIELSQNTSRTAVQTLQEFIEGALSQFEKLAVIS</sequence>
<comment type="caution">
    <text evidence="1">The sequence shown here is derived from an EMBL/GenBank/DDBJ whole genome shotgun (WGS) entry which is preliminary data.</text>
</comment>
<organism evidence="1 2">
    <name type="scientific">Hymenobacter mellowenesis</name>
    <dbReference type="NCBI Taxonomy" id="3063995"/>
    <lineage>
        <taxon>Bacteria</taxon>
        <taxon>Pseudomonadati</taxon>
        <taxon>Bacteroidota</taxon>
        <taxon>Cytophagia</taxon>
        <taxon>Cytophagales</taxon>
        <taxon>Hymenobacteraceae</taxon>
        <taxon>Hymenobacter</taxon>
    </lineage>
</organism>
<accession>A0ABT9ABJ4</accession>
<keyword evidence="2" id="KW-1185">Reference proteome</keyword>
<dbReference type="RefSeq" id="WP_305010786.1">
    <property type="nucleotide sequence ID" value="NZ_JAUQSX010000003.1"/>
</dbReference>
<dbReference type="EMBL" id="JAUQSX010000003">
    <property type="protein sequence ID" value="MDO7846097.1"/>
    <property type="molecule type" value="Genomic_DNA"/>
</dbReference>
<name>A0ABT9ABJ4_9BACT</name>
<protein>
    <submittedName>
        <fullName evidence="1">Uncharacterized protein</fullName>
    </submittedName>
</protein>
<dbReference type="Proteomes" id="UP001167796">
    <property type="component" value="Unassembled WGS sequence"/>
</dbReference>
<evidence type="ECO:0000313" key="1">
    <source>
        <dbReference type="EMBL" id="MDO7846097.1"/>
    </source>
</evidence>
<gene>
    <name evidence="1" type="ORF">Q5H92_07010</name>
</gene>
<reference evidence="1" key="1">
    <citation type="submission" date="2023-07" db="EMBL/GenBank/DDBJ databases">
        <authorList>
            <person name="Kim M.K."/>
        </authorList>
    </citation>
    <scope>NUCLEOTIDE SEQUENCE</scope>
    <source>
        <strain evidence="1">M29</strain>
    </source>
</reference>
<proteinExistence type="predicted"/>